<dbReference type="AlphaFoldDB" id="A0A8C3BQG9"/>
<keyword evidence="5" id="KW-1185">Reference proteome</keyword>
<organism evidence="4 5">
    <name type="scientific">Cairina moschata</name>
    <name type="common">Muscovy duck</name>
    <dbReference type="NCBI Taxonomy" id="8855"/>
    <lineage>
        <taxon>Eukaryota</taxon>
        <taxon>Metazoa</taxon>
        <taxon>Chordata</taxon>
        <taxon>Craniata</taxon>
        <taxon>Vertebrata</taxon>
        <taxon>Euteleostomi</taxon>
        <taxon>Archelosauria</taxon>
        <taxon>Archosauria</taxon>
        <taxon>Dinosauria</taxon>
        <taxon>Saurischia</taxon>
        <taxon>Theropoda</taxon>
        <taxon>Coelurosauria</taxon>
        <taxon>Aves</taxon>
        <taxon>Neognathae</taxon>
        <taxon>Galloanserae</taxon>
        <taxon>Anseriformes</taxon>
        <taxon>Anatidae</taxon>
        <taxon>Anatinae</taxon>
        <taxon>Cairina</taxon>
    </lineage>
</organism>
<evidence type="ECO:0000259" key="3">
    <source>
        <dbReference type="PROSITE" id="PS50003"/>
    </source>
</evidence>
<sequence length="940" mass="102916">MHRDRVELSLGSLCGAALLGGQRRCSPHQDPVLGTGPQGTASAGWGGGRRMGGGARGARCQPQPNSPLLFSPLAEKTGKVLGEFARCYKEQYGVALFNSVRYEIEGNGGPQAQLLHRKVPLEDHVIYSGNLFQYIEENKKWRNRFCVVPHNYGLVLYENKLAYERELPPRVLINSAGYKVLTSVEQYLELVSSSLPGVAPKSGNAAIIKCPTDFPLILWHPYARHYYFCVMTGKEQEKWGAVFQDCVRHCNNGISEDSKVEAPAFTDAVRMYRQSKEQYGTWDMLCGNQSQILSNLVMEELLPELRSAIGPRLKGKAPERQRTWIQISDAVYRMVYEQTKAQYDALVAKCEVERPQLESTIRTDMDQIITSKEHLCSKIRAFVLPKAEICVRNHVQPYISSILEALMTPTSQGFAEVREVFFKEVTDMNMNIVNEGGLEKLVEYMEKLSHLAFHPVKMQSCYEKMEQLKLEGLQQRFDVSSTSVFKQRAQIHMRQQMDDAVYTFETLLHQELGKLQGKDDLCKSIQRILERVLKKYDYDSSTVRKKFFREALLQITIPFLLKKLAPTCKGELAKFQELIFEDFASFILVENTYEEVVLQSVMKDIMQAVKEAAVQRKHNLYRDSMVMHNSDPNLHLLGEGIPIDWAEEHGGQPEAEPAADKRRRAKQVVSVIQDDEGALPYEAGAEGLLPPSSPEPRGPEPAGSPGGVAEIREMLAEEGTEEAAGGQAEERLTNGTHARRQSGATEEVVAAGSAPGDGPQRGPGSDGDGARRAAAVAPASGAGEPSGDKEHPPTASPAPRAEMPSGDKEHHATAAAPTSGAGVPSGDKAHPTAPPPAPGAEIPSGDKEHHPTAPPPAPRAQAPSGDEEHHPTAPPPAPRAQAPSGDEEHHPTAPPAPAGTDCHQPSDKETGEEVAPPVACSPPQPAGTTESVVEGVQTEF</sequence>
<dbReference type="Pfam" id="PF26089">
    <property type="entry name" value="PH_Niban2"/>
    <property type="match status" value="1"/>
</dbReference>
<reference evidence="4" key="3">
    <citation type="submission" date="2025-09" db="UniProtKB">
        <authorList>
            <consortium name="Ensembl"/>
        </authorList>
    </citation>
    <scope>IDENTIFICATION</scope>
</reference>
<evidence type="ECO:0000313" key="4">
    <source>
        <dbReference type="Ensembl" id="ENSCMMP00000008597.1"/>
    </source>
</evidence>
<dbReference type="CDD" id="cd23949">
    <property type="entry name" value="Niban-like"/>
    <property type="match status" value="1"/>
</dbReference>
<accession>A0A8C3BQG9</accession>
<dbReference type="SMART" id="SM00233">
    <property type="entry name" value="PH"/>
    <property type="match status" value="1"/>
</dbReference>
<dbReference type="PANTHER" id="PTHR14392:SF2">
    <property type="entry name" value="PROTEIN NIBAN 2"/>
    <property type="match status" value="1"/>
</dbReference>
<comment type="similarity">
    <text evidence="1">Belongs to the Niban family.</text>
</comment>
<feature type="compositionally biased region" description="Low complexity" evidence="2">
    <location>
        <begin position="772"/>
        <end position="785"/>
    </location>
</feature>
<feature type="region of interest" description="Disordered" evidence="2">
    <location>
        <begin position="646"/>
        <end position="940"/>
    </location>
</feature>
<protein>
    <submittedName>
        <fullName evidence="4">Niban apoptosis regulator 2</fullName>
    </submittedName>
</protein>
<proteinExistence type="inferred from homology"/>
<dbReference type="InterPro" id="IPR001849">
    <property type="entry name" value="PH_domain"/>
</dbReference>
<feature type="domain" description="PH" evidence="3">
    <location>
        <begin position="124"/>
        <end position="248"/>
    </location>
</feature>
<feature type="region of interest" description="Disordered" evidence="2">
    <location>
        <begin position="25"/>
        <end position="58"/>
    </location>
</feature>
<dbReference type="InterPro" id="IPR059060">
    <property type="entry name" value="Niban_1/2/3_dom"/>
</dbReference>
<name>A0A8C3BQG9_CAIMO</name>
<reference evidence="4" key="2">
    <citation type="submission" date="2025-08" db="UniProtKB">
        <authorList>
            <consortium name="Ensembl"/>
        </authorList>
    </citation>
    <scope>IDENTIFICATION</scope>
</reference>
<dbReference type="PANTHER" id="PTHR14392">
    <property type="entry name" value="NIBAN FAMILY MEMBER"/>
    <property type="match status" value="1"/>
</dbReference>
<dbReference type="Proteomes" id="UP000694556">
    <property type="component" value="Chromosome 18"/>
</dbReference>
<dbReference type="PROSITE" id="PS50003">
    <property type="entry name" value="PH_DOMAIN"/>
    <property type="match status" value="1"/>
</dbReference>
<dbReference type="Gene3D" id="2.30.29.30">
    <property type="entry name" value="Pleckstrin-homology domain (PH domain)/Phosphotyrosine-binding domain (PTB)"/>
    <property type="match status" value="1"/>
</dbReference>
<dbReference type="InterPro" id="IPR011993">
    <property type="entry name" value="PH-like_dom_sf"/>
</dbReference>
<dbReference type="InterPro" id="IPR026088">
    <property type="entry name" value="Niban-like"/>
</dbReference>
<feature type="compositionally biased region" description="Gly residues" evidence="2">
    <location>
        <begin position="44"/>
        <end position="56"/>
    </location>
</feature>
<dbReference type="Pfam" id="PF26086">
    <property type="entry name" value="Niban2"/>
    <property type="match status" value="1"/>
</dbReference>
<reference evidence="4" key="1">
    <citation type="submission" date="2018-09" db="EMBL/GenBank/DDBJ databases">
        <title>Common duck and Muscovy duck high density SNP chip.</title>
        <authorList>
            <person name="Vignal A."/>
            <person name="Thebault N."/>
            <person name="Warren W.C."/>
        </authorList>
    </citation>
    <scope>NUCLEOTIDE SEQUENCE [LARGE SCALE GENOMIC DNA]</scope>
</reference>
<evidence type="ECO:0000313" key="5">
    <source>
        <dbReference type="Proteomes" id="UP000694556"/>
    </source>
</evidence>
<dbReference type="SUPFAM" id="SSF50729">
    <property type="entry name" value="PH domain-like"/>
    <property type="match status" value="1"/>
</dbReference>
<dbReference type="Ensembl" id="ENSCMMT00000009467.1">
    <property type="protein sequence ID" value="ENSCMMP00000008597.1"/>
    <property type="gene ID" value="ENSCMMG00000005455.1"/>
</dbReference>
<evidence type="ECO:0000256" key="2">
    <source>
        <dbReference type="SAM" id="MobiDB-lite"/>
    </source>
</evidence>
<evidence type="ECO:0000256" key="1">
    <source>
        <dbReference type="ARBA" id="ARBA00010251"/>
    </source>
</evidence>